<evidence type="ECO:0000256" key="1">
    <source>
        <dbReference type="ARBA" id="ARBA00001974"/>
    </source>
</evidence>
<reference evidence="8" key="1">
    <citation type="journal article" date="2010" name="Science">
        <title>Plasticity of animal genome architecture unmasked by rapid evolution of a pelagic tunicate.</title>
        <authorList>
            <person name="Denoeud F."/>
            <person name="Henriet S."/>
            <person name="Mungpakdee S."/>
            <person name="Aury J.M."/>
            <person name="Da Silva C."/>
            <person name="Brinkmann H."/>
            <person name="Mikhaleva J."/>
            <person name="Olsen L.C."/>
            <person name="Jubin C."/>
            <person name="Canestro C."/>
            <person name="Bouquet J.M."/>
            <person name="Danks G."/>
            <person name="Poulain J."/>
            <person name="Campsteijn C."/>
            <person name="Adamski M."/>
            <person name="Cross I."/>
            <person name="Yadetie F."/>
            <person name="Muffato M."/>
            <person name="Louis A."/>
            <person name="Butcher S."/>
            <person name="Tsagkogeorga G."/>
            <person name="Konrad A."/>
            <person name="Singh S."/>
            <person name="Jensen M.F."/>
            <person name="Cong E.H."/>
            <person name="Eikeseth-Otteraa H."/>
            <person name="Noel B."/>
            <person name="Anthouard V."/>
            <person name="Porcel B.M."/>
            <person name="Kachouri-Lafond R."/>
            <person name="Nishino A."/>
            <person name="Ugolini M."/>
            <person name="Chourrout P."/>
            <person name="Nishida H."/>
            <person name="Aasland R."/>
            <person name="Huzurbazar S."/>
            <person name="Westhof E."/>
            <person name="Delsuc F."/>
            <person name="Lehrach H."/>
            <person name="Reinhardt R."/>
            <person name="Weissenbach J."/>
            <person name="Roy S.W."/>
            <person name="Artiguenave F."/>
            <person name="Postlethwait J.H."/>
            <person name="Manak J.R."/>
            <person name="Thompson E.M."/>
            <person name="Jaillon O."/>
            <person name="Du Pasquier L."/>
            <person name="Boudinot P."/>
            <person name="Liberles D.A."/>
            <person name="Volff J.N."/>
            <person name="Philippe H."/>
            <person name="Lenhard B."/>
            <person name="Roest Crollius H."/>
            <person name="Wincker P."/>
            <person name="Chourrout D."/>
        </authorList>
    </citation>
    <scope>NUCLEOTIDE SEQUENCE [LARGE SCALE GENOMIC DNA]</scope>
</reference>
<feature type="transmembrane region" description="Helical" evidence="6">
    <location>
        <begin position="34"/>
        <end position="54"/>
    </location>
</feature>
<dbReference type="PANTHER" id="PTHR10742">
    <property type="entry name" value="FLAVIN MONOAMINE OXIDASE"/>
    <property type="match status" value="1"/>
</dbReference>
<keyword evidence="2 6" id="KW-0285">Flavoprotein</keyword>
<evidence type="ECO:0000256" key="2">
    <source>
        <dbReference type="ARBA" id="ARBA00022630"/>
    </source>
</evidence>
<gene>
    <name evidence="8" type="ORF">GSOID_T00000514001</name>
</gene>
<dbReference type="InterPro" id="IPR036188">
    <property type="entry name" value="FAD/NAD-bd_sf"/>
</dbReference>
<name>E4WRY4_OIKDI</name>
<dbReference type="AlphaFoldDB" id="E4WRY4"/>
<keyword evidence="9" id="KW-1185">Reference proteome</keyword>
<feature type="domain" description="Amine oxidase" evidence="7">
    <location>
        <begin position="44"/>
        <end position="479"/>
    </location>
</feature>
<keyword evidence="3 6" id="KW-0274">FAD</keyword>
<evidence type="ECO:0000256" key="6">
    <source>
        <dbReference type="RuleBase" id="RU362067"/>
    </source>
</evidence>
<dbReference type="Gene3D" id="3.50.50.60">
    <property type="entry name" value="FAD/NAD(P)-binding domain"/>
    <property type="match status" value="1"/>
</dbReference>
<dbReference type="Gene3D" id="3.90.660.10">
    <property type="match status" value="1"/>
</dbReference>
<protein>
    <recommendedName>
        <fullName evidence="6">Amine oxidase</fullName>
        <ecNumber evidence="6">1.4.3.-</ecNumber>
    </recommendedName>
</protein>
<evidence type="ECO:0000259" key="7">
    <source>
        <dbReference type="Pfam" id="PF01593"/>
    </source>
</evidence>
<dbReference type="SUPFAM" id="SSF51905">
    <property type="entry name" value="FAD/NAD(P)-binding domain"/>
    <property type="match status" value="1"/>
</dbReference>
<comment type="cofactor">
    <cofactor evidence="1 6">
        <name>FAD</name>
        <dbReference type="ChEBI" id="CHEBI:57692"/>
    </cofactor>
</comment>
<dbReference type="InParanoid" id="E4WRY4"/>
<keyword evidence="6" id="KW-0472">Membrane</keyword>
<evidence type="ECO:0000256" key="5">
    <source>
        <dbReference type="PIRSR" id="PIRSR601613-1"/>
    </source>
</evidence>
<dbReference type="PANTHER" id="PTHR10742:SF410">
    <property type="entry name" value="LYSINE-SPECIFIC HISTONE DEMETHYLASE 2"/>
    <property type="match status" value="1"/>
</dbReference>
<proteinExistence type="inferred from homology"/>
<dbReference type="EMBL" id="FN653015">
    <property type="protein sequence ID" value="CBY20516.1"/>
    <property type="molecule type" value="Genomic_DNA"/>
</dbReference>
<dbReference type="Proteomes" id="UP000001307">
    <property type="component" value="Unassembled WGS sequence"/>
</dbReference>
<feature type="binding site" evidence="5">
    <location>
        <position position="251"/>
    </location>
    <ligand>
        <name>FAD</name>
        <dbReference type="ChEBI" id="CHEBI:57692"/>
    </ligand>
</feature>
<comment type="similarity">
    <text evidence="6">Belongs to the flavin monoamine oxidase family.</text>
</comment>
<evidence type="ECO:0000256" key="3">
    <source>
        <dbReference type="ARBA" id="ARBA00022827"/>
    </source>
</evidence>
<accession>E4WRY4</accession>
<keyword evidence="4 6" id="KW-0560">Oxidoreductase</keyword>
<dbReference type="InterPro" id="IPR050281">
    <property type="entry name" value="Flavin_monoamine_oxidase"/>
</dbReference>
<dbReference type="Pfam" id="PF01593">
    <property type="entry name" value="Amino_oxidase"/>
    <property type="match status" value="1"/>
</dbReference>
<dbReference type="EC" id="1.4.3.-" evidence="6"/>
<dbReference type="GO" id="GO:0008131">
    <property type="term" value="F:primary methylamine oxidase activity"/>
    <property type="evidence" value="ECO:0007669"/>
    <property type="project" value="UniProtKB-ARBA"/>
</dbReference>
<dbReference type="OrthoDB" id="5046242at2759"/>
<keyword evidence="6" id="KW-0812">Transmembrane</keyword>
<organism evidence="8">
    <name type="scientific">Oikopleura dioica</name>
    <name type="common">Tunicate</name>
    <dbReference type="NCBI Taxonomy" id="34765"/>
    <lineage>
        <taxon>Eukaryota</taxon>
        <taxon>Metazoa</taxon>
        <taxon>Chordata</taxon>
        <taxon>Tunicata</taxon>
        <taxon>Appendicularia</taxon>
        <taxon>Copelata</taxon>
        <taxon>Oikopleuridae</taxon>
        <taxon>Oikopleura</taxon>
    </lineage>
</organism>
<evidence type="ECO:0000313" key="8">
    <source>
        <dbReference type="EMBL" id="CBY20516.1"/>
    </source>
</evidence>
<dbReference type="PRINTS" id="PR00757">
    <property type="entry name" value="AMINEOXDASEF"/>
</dbReference>
<sequence length="486" mass="55556">MGNCQNSELRESIVSTDEFSDMDHHRKSCFKKSFQRIIIIGGGIAGIACASVLARNGIQNFRVLEYSNRIGGRLQSFQLTPEISVNLGANWIMGERNPLLKILEESKNSDTLLDPEYFSQERNVIVLDDDYKNITEKMEIYHKQFLNDWHEMSEYFGKTGELISIEDFMKRTESSPDKIPKDIYEALHYIDGYSQICANEPSNCSIGDADEKQMEDRFGETPIVTTSNTSACVDELAKSVGRENIIFNCDVFHVSKHDGDNKFNLSLRNSERSVEQMSCDYLVSAVPISQYQSKRLMIDFMTPEKDELFSALSLVHFVNCFVLVEKDQEHLLPDKNDFFYLPNNEENLFRSIEIDAMILRLHGRKALAFRTTAEKAVKFNSLSREEIERNIEKTIKRVFEFDATIENFSNPTWAAQENFQGCYTNVANCPGRTFDEFYSLLNKPLADNFYMIGEAFDGSNAGYAHGAYLTGVNSAENILKLLKEKQ</sequence>
<keyword evidence="6" id="KW-1133">Transmembrane helix</keyword>
<dbReference type="InterPro" id="IPR001613">
    <property type="entry name" value="Flavin_amine_oxidase"/>
</dbReference>
<evidence type="ECO:0000313" key="9">
    <source>
        <dbReference type="Proteomes" id="UP000001307"/>
    </source>
</evidence>
<evidence type="ECO:0000256" key="4">
    <source>
        <dbReference type="ARBA" id="ARBA00023002"/>
    </source>
</evidence>
<dbReference type="InterPro" id="IPR002937">
    <property type="entry name" value="Amino_oxidase"/>
</dbReference>